<dbReference type="SUPFAM" id="SSF54211">
    <property type="entry name" value="Ribosomal protein S5 domain 2-like"/>
    <property type="match status" value="1"/>
</dbReference>
<dbReference type="Proteomes" id="UP001597106">
    <property type="component" value="Unassembled WGS sequence"/>
</dbReference>
<evidence type="ECO:0000256" key="5">
    <source>
        <dbReference type="ARBA" id="ARBA00022741"/>
    </source>
</evidence>
<evidence type="ECO:0000256" key="7">
    <source>
        <dbReference type="ARBA" id="ARBA00022840"/>
    </source>
</evidence>
<dbReference type="EC" id="2.7.1.148" evidence="2 10"/>
<comment type="similarity">
    <text evidence="1 10">Belongs to the GHMP kinase family. IspE subfamily.</text>
</comment>
<evidence type="ECO:0000259" key="11">
    <source>
        <dbReference type="Pfam" id="PF00288"/>
    </source>
</evidence>
<dbReference type="GO" id="GO:0050515">
    <property type="term" value="F:4-(cytidine 5'-diphospho)-2-C-methyl-D-erythritol kinase activity"/>
    <property type="evidence" value="ECO:0007669"/>
    <property type="project" value="UniProtKB-EC"/>
</dbReference>
<dbReference type="EMBL" id="JBHTJW010000002">
    <property type="protein sequence ID" value="MFD0929491.1"/>
    <property type="molecule type" value="Genomic_DNA"/>
</dbReference>
<feature type="binding site" evidence="10">
    <location>
        <begin position="94"/>
        <end position="104"/>
    </location>
    <ligand>
        <name>ATP</name>
        <dbReference type="ChEBI" id="CHEBI:30616"/>
    </ligand>
</feature>
<protein>
    <recommendedName>
        <fullName evidence="3 10">4-diphosphocytidyl-2-C-methyl-D-erythritol kinase</fullName>
        <shortName evidence="10">CMK</shortName>
        <ecNumber evidence="2 10">2.7.1.148</ecNumber>
    </recommendedName>
    <alternativeName>
        <fullName evidence="9 10">4-(cytidine-5'-diphospho)-2-C-methyl-D-erythritol kinase</fullName>
    </alternativeName>
</protein>
<dbReference type="NCBIfam" id="TIGR00154">
    <property type="entry name" value="ispE"/>
    <property type="match status" value="1"/>
</dbReference>
<comment type="pathway">
    <text evidence="10">Isoprenoid biosynthesis; isopentenyl diphosphate biosynthesis via DXP pathway; isopentenyl diphosphate from 1-deoxy-D-xylulose 5-phosphate: step 3/6.</text>
</comment>
<evidence type="ECO:0000313" key="14">
    <source>
        <dbReference type="Proteomes" id="UP001597106"/>
    </source>
</evidence>
<dbReference type="InterPro" id="IPR013750">
    <property type="entry name" value="GHMP_kinase_C_dom"/>
</dbReference>
<evidence type="ECO:0000259" key="12">
    <source>
        <dbReference type="Pfam" id="PF08544"/>
    </source>
</evidence>
<reference evidence="14" key="1">
    <citation type="journal article" date="2019" name="Int. J. Syst. Evol. Microbiol.">
        <title>The Global Catalogue of Microorganisms (GCM) 10K type strain sequencing project: providing services to taxonomists for standard genome sequencing and annotation.</title>
        <authorList>
            <consortium name="The Broad Institute Genomics Platform"/>
            <consortium name="The Broad Institute Genome Sequencing Center for Infectious Disease"/>
            <person name="Wu L."/>
            <person name="Ma J."/>
        </authorList>
    </citation>
    <scope>NUCLEOTIDE SEQUENCE [LARGE SCALE GENOMIC DNA]</scope>
    <source>
        <strain evidence="14">CCUG 59685</strain>
    </source>
</reference>
<comment type="function">
    <text evidence="10">Catalyzes the phosphorylation of the position 2 hydroxy group of 4-diphosphocytidyl-2C-methyl-D-erythritol.</text>
</comment>
<accession>A0ABW3GFT1</accession>
<evidence type="ECO:0000256" key="1">
    <source>
        <dbReference type="ARBA" id="ARBA00009684"/>
    </source>
</evidence>
<dbReference type="SUPFAM" id="SSF55060">
    <property type="entry name" value="GHMP Kinase, C-terminal domain"/>
    <property type="match status" value="1"/>
</dbReference>
<evidence type="ECO:0000256" key="4">
    <source>
        <dbReference type="ARBA" id="ARBA00022679"/>
    </source>
</evidence>
<keyword evidence="6 10" id="KW-0418">Kinase</keyword>
<evidence type="ECO:0000313" key="13">
    <source>
        <dbReference type="EMBL" id="MFD0929491.1"/>
    </source>
</evidence>
<comment type="catalytic activity">
    <reaction evidence="10">
        <text>4-CDP-2-C-methyl-D-erythritol + ATP = 4-CDP-2-C-methyl-D-erythritol 2-phosphate + ADP + H(+)</text>
        <dbReference type="Rhea" id="RHEA:18437"/>
        <dbReference type="ChEBI" id="CHEBI:15378"/>
        <dbReference type="ChEBI" id="CHEBI:30616"/>
        <dbReference type="ChEBI" id="CHEBI:57823"/>
        <dbReference type="ChEBI" id="CHEBI:57919"/>
        <dbReference type="ChEBI" id="CHEBI:456216"/>
        <dbReference type="EC" id="2.7.1.148"/>
    </reaction>
</comment>
<dbReference type="Gene3D" id="3.30.70.890">
    <property type="entry name" value="GHMP kinase, C-terminal domain"/>
    <property type="match status" value="1"/>
</dbReference>
<sequence>MHTLSYPAPCKINLFLHITGRLSNGYHTLQSLFLLLDHGDTLHIRPRQDGQILHMNPMAGVPAEQDLSIRAARHLQQVSGCTLGADIGCDKRTPMGGGLGGGSSDAATVLMALNQQWQLGYTRQQLMQIGVSLGADVPVFIFGQPAWAEGIGEQLSAVSLPPPLLDQYYVVLTPQVAVPTAQIFAHQALTRDSKPLRISDFSNGANSSAFWQQARNDMEAIVCMLYPQVGETLAWLKQYGDARMSGSGASVFVAVDSAEKAEQLIANRPENTSGFWAKGLEYHPLFASVTDGDQATQQVC</sequence>
<dbReference type="InterPro" id="IPR014721">
    <property type="entry name" value="Ribsml_uS5_D2-typ_fold_subgr"/>
</dbReference>
<feature type="active site" evidence="10">
    <location>
        <position position="11"/>
    </location>
</feature>
<name>A0ABW3GFT1_9PROT</name>
<keyword evidence="8 10" id="KW-0414">Isoprene biosynthesis</keyword>
<dbReference type="Pfam" id="PF00288">
    <property type="entry name" value="GHMP_kinases_N"/>
    <property type="match status" value="1"/>
</dbReference>
<dbReference type="InterPro" id="IPR006204">
    <property type="entry name" value="GHMP_kinase_N_dom"/>
</dbReference>
<dbReference type="Pfam" id="PF08544">
    <property type="entry name" value="GHMP_kinases_C"/>
    <property type="match status" value="1"/>
</dbReference>
<dbReference type="InterPro" id="IPR004424">
    <property type="entry name" value="IspE"/>
</dbReference>
<dbReference type="Gene3D" id="3.30.230.10">
    <property type="match status" value="1"/>
</dbReference>
<dbReference type="PANTHER" id="PTHR43527">
    <property type="entry name" value="4-DIPHOSPHOCYTIDYL-2-C-METHYL-D-ERYTHRITOL KINASE, CHLOROPLASTIC"/>
    <property type="match status" value="1"/>
</dbReference>
<feature type="domain" description="GHMP kinase C-terminal" evidence="12">
    <location>
        <begin position="218"/>
        <end position="266"/>
    </location>
</feature>
<dbReference type="RefSeq" id="WP_379075129.1">
    <property type="nucleotide sequence ID" value="NZ_JBHTJW010000002.1"/>
</dbReference>
<keyword evidence="7 10" id="KW-0067">ATP-binding</keyword>
<keyword evidence="5 10" id="KW-0547">Nucleotide-binding</keyword>
<dbReference type="InterPro" id="IPR020568">
    <property type="entry name" value="Ribosomal_Su5_D2-typ_SF"/>
</dbReference>
<feature type="active site" evidence="10">
    <location>
        <position position="136"/>
    </location>
</feature>
<organism evidence="13 14">
    <name type="scientific">Methylophilus glucosoxydans</name>
    <dbReference type="NCBI Taxonomy" id="752553"/>
    <lineage>
        <taxon>Bacteria</taxon>
        <taxon>Pseudomonadati</taxon>
        <taxon>Pseudomonadota</taxon>
        <taxon>Betaproteobacteria</taxon>
        <taxon>Nitrosomonadales</taxon>
        <taxon>Methylophilaceae</taxon>
        <taxon>Methylophilus</taxon>
    </lineage>
</organism>
<evidence type="ECO:0000256" key="10">
    <source>
        <dbReference type="HAMAP-Rule" id="MF_00061"/>
    </source>
</evidence>
<evidence type="ECO:0000256" key="8">
    <source>
        <dbReference type="ARBA" id="ARBA00023229"/>
    </source>
</evidence>
<evidence type="ECO:0000256" key="6">
    <source>
        <dbReference type="ARBA" id="ARBA00022777"/>
    </source>
</evidence>
<dbReference type="HAMAP" id="MF_00061">
    <property type="entry name" value="IspE"/>
    <property type="match status" value="1"/>
</dbReference>
<feature type="domain" description="GHMP kinase N-terminal" evidence="11">
    <location>
        <begin position="69"/>
        <end position="144"/>
    </location>
</feature>
<gene>
    <name evidence="10 13" type="primary">ispE</name>
    <name evidence="13" type="ORF">ACFQ1T_06830</name>
</gene>
<keyword evidence="14" id="KW-1185">Reference proteome</keyword>
<evidence type="ECO:0000256" key="2">
    <source>
        <dbReference type="ARBA" id="ARBA00012052"/>
    </source>
</evidence>
<dbReference type="PIRSF" id="PIRSF010376">
    <property type="entry name" value="IspE"/>
    <property type="match status" value="1"/>
</dbReference>
<proteinExistence type="inferred from homology"/>
<comment type="caution">
    <text evidence="13">The sequence shown here is derived from an EMBL/GenBank/DDBJ whole genome shotgun (WGS) entry which is preliminary data.</text>
</comment>
<evidence type="ECO:0000256" key="9">
    <source>
        <dbReference type="ARBA" id="ARBA00032554"/>
    </source>
</evidence>
<evidence type="ECO:0000256" key="3">
    <source>
        <dbReference type="ARBA" id="ARBA00017473"/>
    </source>
</evidence>
<dbReference type="InterPro" id="IPR036554">
    <property type="entry name" value="GHMP_kinase_C_sf"/>
</dbReference>
<dbReference type="PANTHER" id="PTHR43527:SF2">
    <property type="entry name" value="4-DIPHOSPHOCYTIDYL-2-C-METHYL-D-ERYTHRITOL KINASE, CHLOROPLASTIC"/>
    <property type="match status" value="1"/>
</dbReference>
<keyword evidence="4 10" id="KW-0808">Transferase</keyword>